<dbReference type="GeneID" id="20964536"/>
<reference evidence="1 2" key="1">
    <citation type="journal article" date="2008" name="J. Bacteriol.">
        <title>SRV, a new viral isolate from Stygiolobus and general properties of the crenarchaeal rudiviruses and their virus-host interactions.</title>
        <authorList>
            <person name="Vestergaard G."/>
            <person name="Shah S.A."/>
            <person name="Bize A."/>
            <person name="Reitberger W."/>
            <person name="Reuter M."/>
            <person name="Phan H."/>
            <person name="Briegel A."/>
            <person name="Rachel R."/>
            <person name="Garrett R.A."/>
            <person name="Prangishvili D."/>
        </authorList>
    </citation>
    <scope>NUCLEOTIDE SEQUENCE [LARGE SCALE GENOMIC DNA]</scope>
</reference>
<dbReference type="EMBL" id="FM164764">
    <property type="protein sequence ID" value="CAQ58464.1"/>
    <property type="molecule type" value="Genomic_DNA"/>
</dbReference>
<protein>
    <submittedName>
        <fullName evidence="1">Uncharacterized protein</fullName>
    </submittedName>
</protein>
<evidence type="ECO:0000313" key="1">
    <source>
        <dbReference type="EMBL" id="CAQ58464.1"/>
    </source>
</evidence>
<dbReference type="KEGG" id="vg:20964536"/>
<dbReference type="Proteomes" id="UP000203343">
    <property type="component" value="Segment"/>
</dbReference>
<organism evidence="1 2">
    <name type="scientific">Stygiolobus rod-shaped virus</name>
    <dbReference type="NCBI Taxonomy" id="537009"/>
    <lineage>
        <taxon>Viruses</taxon>
        <taxon>Adnaviria</taxon>
        <taxon>Zilligvirae</taxon>
        <taxon>Taleaviricota</taxon>
        <taxon>Tokiviricetes</taxon>
        <taxon>Ligamenvirales</taxon>
        <taxon>Rudiviridae</taxon>
        <taxon>Azorudivirus</taxon>
        <taxon>Azorudivirus furnasense</taxon>
        <taxon>Azorudivirus SRV</taxon>
    </lineage>
</organism>
<proteinExistence type="predicted"/>
<dbReference type="OrthoDB" id="11265at10239"/>
<keyword evidence="2" id="KW-1185">Reference proteome</keyword>
<name>B6EFC9_9VIRU</name>
<evidence type="ECO:0000313" key="2">
    <source>
        <dbReference type="Proteomes" id="UP000203343"/>
    </source>
</evidence>
<accession>B6EFC9</accession>
<sequence>MSQNCRIIRIEEIEEIKLARSLIRKYHSQGLNIGGGASSTQLYYAYECEGYWTAVAWLHDSKPFRWIALEHGIPLDRSLFIRRITKVAPGDYLVNFLLYLQQKFRNDGLEVLWTLGFPDHSNALYTKAGFKEIGKTTRTKHPIFVVYLQNKPKQEKVEENEEF</sequence>
<dbReference type="RefSeq" id="YP_009094248.1">
    <property type="nucleotide sequence ID" value="NC_025375.1"/>
</dbReference>